<feature type="compositionally biased region" description="Low complexity" evidence="5">
    <location>
        <begin position="15"/>
        <end position="35"/>
    </location>
</feature>
<dbReference type="GO" id="GO:0000166">
    <property type="term" value="F:nucleotide binding"/>
    <property type="evidence" value="ECO:0007669"/>
    <property type="project" value="InterPro"/>
</dbReference>
<dbReference type="Gene3D" id="2.70.150.10">
    <property type="entry name" value="Calcium-transporting ATPase, cytoplasmic transduction domain A"/>
    <property type="match status" value="1"/>
</dbReference>
<dbReference type="GO" id="GO:0045332">
    <property type="term" value="P:phospholipid translocation"/>
    <property type="evidence" value="ECO:0007669"/>
    <property type="project" value="TreeGrafter"/>
</dbReference>
<dbReference type="SUPFAM" id="SSF81660">
    <property type="entry name" value="Metal cation-transporting ATPase, ATP-binding domain N"/>
    <property type="match status" value="1"/>
</dbReference>
<feature type="region of interest" description="Disordered" evidence="5">
    <location>
        <begin position="77"/>
        <end position="153"/>
    </location>
</feature>
<feature type="non-terminal residue" evidence="8">
    <location>
        <position position="1207"/>
    </location>
</feature>
<feature type="compositionally biased region" description="Gly residues" evidence="5">
    <location>
        <begin position="765"/>
        <end position="779"/>
    </location>
</feature>
<dbReference type="InterPro" id="IPR023298">
    <property type="entry name" value="ATPase_P-typ_TM_dom_sf"/>
</dbReference>
<evidence type="ECO:0000256" key="6">
    <source>
        <dbReference type="SAM" id="Phobius"/>
    </source>
</evidence>
<evidence type="ECO:0000256" key="2">
    <source>
        <dbReference type="ARBA" id="ARBA00022692"/>
    </source>
</evidence>
<evidence type="ECO:0000256" key="3">
    <source>
        <dbReference type="ARBA" id="ARBA00022989"/>
    </source>
</evidence>
<keyword evidence="3 6" id="KW-1133">Transmembrane helix</keyword>
<dbReference type="InterPro" id="IPR032631">
    <property type="entry name" value="P-type_ATPase_N"/>
</dbReference>
<dbReference type="Pfam" id="PF13246">
    <property type="entry name" value="Cation_ATPase"/>
    <property type="match status" value="1"/>
</dbReference>
<dbReference type="Proteomes" id="UP000612055">
    <property type="component" value="Unassembled WGS sequence"/>
</dbReference>
<dbReference type="SUPFAM" id="SSF81665">
    <property type="entry name" value="Calcium ATPase, transmembrane domain M"/>
    <property type="match status" value="1"/>
</dbReference>
<feature type="region of interest" description="Disordered" evidence="5">
    <location>
        <begin position="217"/>
        <end position="247"/>
    </location>
</feature>
<organism evidence="8 9">
    <name type="scientific">Edaphochlamys debaryana</name>
    <dbReference type="NCBI Taxonomy" id="47281"/>
    <lineage>
        <taxon>Eukaryota</taxon>
        <taxon>Viridiplantae</taxon>
        <taxon>Chlorophyta</taxon>
        <taxon>core chlorophytes</taxon>
        <taxon>Chlorophyceae</taxon>
        <taxon>CS clade</taxon>
        <taxon>Chlamydomonadales</taxon>
        <taxon>Chlamydomonadales incertae sedis</taxon>
        <taxon>Edaphochlamys</taxon>
    </lineage>
</organism>
<feature type="compositionally biased region" description="Low complexity" evidence="5">
    <location>
        <begin position="459"/>
        <end position="485"/>
    </location>
</feature>
<dbReference type="EMBL" id="JAEHOE010000138">
    <property type="protein sequence ID" value="KAG2484993.1"/>
    <property type="molecule type" value="Genomic_DNA"/>
</dbReference>
<feature type="compositionally biased region" description="Gly residues" evidence="5">
    <location>
        <begin position="94"/>
        <end position="104"/>
    </location>
</feature>
<feature type="compositionally biased region" description="Acidic residues" evidence="5">
    <location>
        <begin position="411"/>
        <end position="421"/>
    </location>
</feature>
<protein>
    <recommendedName>
        <fullName evidence="7">P-type ATPase N-terminal domain-containing protein</fullName>
    </recommendedName>
</protein>
<feature type="compositionally biased region" description="Basic residues" evidence="5">
    <location>
        <begin position="747"/>
        <end position="763"/>
    </location>
</feature>
<feature type="domain" description="P-type ATPase N-terminal" evidence="7">
    <location>
        <begin position="244"/>
        <end position="291"/>
    </location>
</feature>
<comment type="subcellular location">
    <subcellularLocation>
        <location evidence="1">Membrane</location>
    </subcellularLocation>
</comment>
<dbReference type="InterPro" id="IPR023214">
    <property type="entry name" value="HAD_sf"/>
</dbReference>
<feature type="region of interest" description="Disordered" evidence="5">
    <location>
        <begin position="400"/>
        <end position="544"/>
    </location>
</feature>
<dbReference type="OrthoDB" id="377733at2759"/>
<feature type="region of interest" description="Disordered" evidence="5">
    <location>
        <begin position="1"/>
        <end position="64"/>
    </location>
</feature>
<dbReference type="InterPro" id="IPR023299">
    <property type="entry name" value="ATPase_P-typ_cyto_dom_N"/>
</dbReference>
<dbReference type="PANTHER" id="PTHR24092:SF150">
    <property type="entry name" value="PHOSPHOLIPID-TRANSPORTING ATPASE"/>
    <property type="match status" value="1"/>
</dbReference>
<feature type="compositionally biased region" description="Gly residues" evidence="5">
    <location>
        <begin position="949"/>
        <end position="961"/>
    </location>
</feature>
<dbReference type="Gene3D" id="3.40.1110.10">
    <property type="entry name" value="Calcium-transporting ATPase, cytoplasmic domain N"/>
    <property type="match status" value="1"/>
</dbReference>
<dbReference type="GO" id="GO:0005886">
    <property type="term" value="C:plasma membrane"/>
    <property type="evidence" value="ECO:0007669"/>
    <property type="project" value="TreeGrafter"/>
</dbReference>
<evidence type="ECO:0000256" key="4">
    <source>
        <dbReference type="ARBA" id="ARBA00023136"/>
    </source>
</evidence>
<dbReference type="Pfam" id="PF16209">
    <property type="entry name" value="PhoLip_ATPase_N"/>
    <property type="match status" value="1"/>
</dbReference>
<dbReference type="SUPFAM" id="SSF56784">
    <property type="entry name" value="HAD-like"/>
    <property type="match status" value="1"/>
</dbReference>
<feature type="region of interest" description="Disordered" evidence="5">
    <location>
        <begin position="690"/>
        <end position="798"/>
    </location>
</feature>
<feature type="compositionally biased region" description="Gly residues" evidence="5">
    <location>
        <begin position="114"/>
        <end position="125"/>
    </location>
</feature>
<feature type="compositionally biased region" description="Low complexity" evidence="5">
    <location>
        <begin position="45"/>
        <end position="64"/>
    </location>
</feature>
<feature type="compositionally biased region" description="Pro residues" evidence="5">
    <location>
        <begin position="524"/>
        <end position="538"/>
    </location>
</feature>
<dbReference type="PROSITE" id="PS00154">
    <property type="entry name" value="ATPASE_E1_E2"/>
    <property type="match status" value="1"/>
</dbReference>
<evidence type="ECO:0000313" key="8">
    <source>
        <dbReference type="EMBL" id="KAG2484993.1"/>
    </source>
</evidence>
<dbReference type="InterPro" id="IPR018303">
    <property type="entry name" value="ATPase_P-typ_P_site"/>
</dbReference>
<gene>
    <name evidence="8" type="ORF">HYH03_016286</name>
</gene>
<feature type="transmembrane region" description="Helical" evidence="6">
    <location>
        <begin position="598"/>
        <end position="618"/>
    </location>
</feature>
<reference evidence="8" key="1">
    <citation type="journal article" date="2020" name="bioRxiv">
        <title>Comparative genomics of Chlamydomonas.</title>
        <authorList>
            <person name="Craig R.J."/>
            <person name="Hasan A.R."/>
            <person name="Ness R.W."/>
            <person name="Keightley P.D."/>
        </authorList>
    </citation>
    <scope>NUCLEOTIDE SEQUENCE</scope>
    <source>
        <strain evidence="8">CCAP 11/70</strain>
    </source>
</reference>
<sequence length="1207" mass="120859">MAAVPSAQQPPPPDVSAADSSSTGAVPPQAEAQAPRAPPPRRPVHPAALAALSRRSPSSGPSRCGCGCGGWGACWGRHGGERGGEVAPAEQNGGAEGGDSGGSGSSEEESRGSAGAGSGSRGGGALSAREPAGRAQPGPHGPAQAHGQAQAQAQAKWLVDLDVEAAERRRHAAGSRWRRALAALAAELPLPPLPSALTHSSSSSSSSHPSSSLFASWWRRQSPGPDHPPHPHHRPRPPPPPPSGNTVVTSRYTALTFAPVFLFELFARPAYLYFLLQAALSWWSVVSPFSGIGSTAALLFVVAVSGVKSGVEDSGVEDVRRHLEDRATNAAPTRRLLPDGGTKAMAWEDVRVGDILEVRDGELIPADLLLLATGGGGGGGGEGGVAYVRTTQLDGETNLKPRHAARLPGWEAEEGEGEGEGEGALVSRLRGQLEAPPPGRSLHSFSGALHLAPPPPGGPWAQPLGAGAAASHALTPPAQPLPAAEGGRGQGQSGAEAAAAHGGPPDGSAQGPGEAKAAAGAGPGPGPGPGPDPGPGPGPGSTVAISMDHMLLRGCQLMNTGYALGLAVYCGPQSRIQMNASPPPNKIGSYDRFLNRQIAVLLLIQLVLSVGSAVWSWAWRRSVGLARPHLGLADPAAGNWGPAGAYIPLLSVTFWILYSYLVPISLFVSMELVKAVQAFVFVGADPALSEEAGADPEPPPAAGERAGAGAGAGAEGGGGGGGGGARGGADRRSAGRGSGGGAWSRLARARPHRRPHSHTHAPPHKGGGAGGTREAGGAGEAPPPAASDAPLHGFSRSSAAPEDLGRVAVVFADKTGTLTRNDMRLRTCSLGEGRFGSPSVRLEEAPRLRFPATLGAFDPRLAEAASALRASGGWEAAGPSPDEVALLQGARRLGWALVGRDREGLTLRVQAPPHPAATAPATAAPAAPTAPASAASPPAGHPASAADGEGWGRGKGGGKGGEATEATAGADGQGDAEGGAEGDPEGVAPGSSPVLAVRWRLLAVLEFSSARKRMSVVARAPDGSLLLLCKGADSALLPRLVAPADPAGGEGAEGGGGAERQAAEASLAAFAEQGLRTLVVAAKPLAPAAFADWDRRYQAAAADVGGGGGGRGGGTRGAALDALAEELESGLGLVGVVGIEDRLQAGVPEAVAGLRAAGVRLWMITGDKLETAVNIARSAGLVTAPRDDQLLVLRGAEGGEAGEEGWG</sequence>
<keyword evidence="2 6" id="KW-0812">Transmembrane</keyword>
<feature type="compositionally biased region" description="Low complexity" evidence="5">
    <location>
        <begin position="916"/>
        <end position="948"/>
    </location>
</feature>
<evidence type="ECO:0000259" key="7">
    <source>
        <dbReference type="Pfam" id="PF16209"/>
    </source>
</evidence>
<keyword evidence="4 6" id="KW-0472">Membrane</keyword>
<evidence type="ECO:0000256" key="1">
    <source>
        <dbReference type="ARBA" id="ARBA00004370"/>
    </source>
</evidence>
<dbReference type="Gene3D" id="3.40.50.1000">
    <property type="entry name" value="HAD superfamily/HAD-like"/>
    <property type="match status" value="1"/>
</dbReference>
<feature type="compositionally biased region" description="Low complexity" evidence="5">
    <location>
        <begin position="493"/>
        <end position="520"/>
    </location>
</feature>
<dbReference type="GO" id="GO:0140326">
    <property type="term" value="F:ATPase-coupled intramembrane lipid transporter activity"/>
    <property type="evidence" value="ECO:0007669"/>
    <property type="project" value="TreeGrafter"/>
</dbReference>
<accession>A0A836BRT7</accession>
<dbReference type="InterPro" id="IPR036412">
    <property type="entry name" value="HAD-like_sf"/>
</dbReference>
<dbReference type="SUPFAM" id="SSF81653">
    <property type="entry name" value="Calcium ATPase, transduction domain A"/>
    <property type="match status" value="1"/>
</dbReference>
<comment type="caution">
    <text evidence="8">The sequence shown here is derived from an EMBL/GenBank/DDBJ whole genome shotgun (WGS) entry which is preliminary data.</text>
</comment>
<evidence type="ECO:0000313" key="9">
    <source>
        <dbReference type="Proteomes" id="UP000612055"/>
    </source>
</evidence>
<feature type="transmembrane region" description="Helical" evidence="6">
    <location>
        <begin position="645"/>
        <end position="668"/>
    </location>
</feature>
<name>A0A836BRT7_9CHLO</name>
<dbReference type="PANTHER" id="PTHR24092">
    <property type="entry name" value="PROBABLE PHOSPHOLIPID-TRANSPORTING ATPASE"/>
    <property type="match status" value="1"/>
</dbReference>
<proteinExistence type="predicted"/>
<feature type="compositionally biased region" description="Gly residues" evidence="5">
    <location>
        <begin position="706"/>
        <end position="727"/>
    </location>
</feature>
<feature type="compositionally biased region" description="Low complexity" evidence="5">
    <location>
        <begin position="126"/>
        <end position="153"/>
    </location>
</feature>
<keyword evidence="9" id="KW-1185">Reference proteome</keyword>
<evidence type="ECO:0000256" key="5">
    <source>
        <dbReference type="SAM" id="MobiDB-lite"/>
    </source>
</evidence>
<dbReference type="InterPro" id="IPR008250">
    <property type="entry name" value="ATPase_P-typ_transduc_dom_A_sf"/>
</dbReference>
<dbReference type="AlphaFoldDB" id="A0A836BRT7"/>
<feature type="region of interest" description="Disordered" evidence="5">
    <location>
        <begin position="913"/>
        <end position="991"/>
    </location>
</feature>